<keyword evidence="1" id="KW-0175">Coiled coil</keyword>
<dbReference type="RefSeq" id="WP_003681334.1">
    <property type="nucleotide sequence ID" value="NZ_ACEN01000092.1"/>
</dbReference>
<name>C0EPM0_NEIFL</name>
<accession>C0EPM0</accession>
<evidence type="ECO:0000313" key="3">
    <source>
        <dbReference type="Proteomes" id="UP000004457"/>
    </source>
</evidence>
<dbReference type="EMBL" id="ACEN01000092">
    <property type="protein sequence ID" value="EEG33013.1"/>
    <property type="molecule type" value="Genomic_DNA"/>
</dbReference>
<gene>
    <name evidence="2" type="ORF">NEIFLAOT_01910</name>
</gene>
<evidence type="ECO:0000256" key="1">
    <source>
        <dbReference type="SAM" id="Coils"/>
    </source>
</evidence>
<keyword evidence="3" id="KW-1185">Reference proteome</keyword>
<dbReference type="AlphaFoldDB" id="C0EPM0"/>
<reference evidence="2 3" key="1">
    <citation type="submission" date="2009-01" db="EMBL/GenBank/DDBJ databases">
        <authorList>
            <person name="Fulton L."/>
            <person name="Clifton S."/>
            <person name="Chinwalla A.T."/>
            <person name="Mitreva M."/>
            <person name="Sodergren E."/>
            <person name="Weinstock G."/>
            <person name="Clifton S."/>
            <person name="Dooling D.J."/>
            <person name="Fulton B."/>
            <person name="Minx P."/>
            <person name="Pepin K.H."/>
            <person name="Johnson M."/>
            <person name="Bhonagiri V."/>
            <person name="Nash W.E."/>
            <person name="Mardis E.R."/>
            <person name="Wilson R.K."/>
        </authorList>
    </citation>
    <scope>NUCLEOTIDE SEQUENCE [LARGE SCALE GENOMIC DNA]</scope>
    <source>
        <strain evidence="2 3">NRL30031/H210</strain>
    </source>
</reference>
<evidence type="ECO:0000313" key="2">
    <source>
        <dbReference type="EMBL" id="EEG33013.1"/>
    </source>
</evidence>
<organism evidence="2 3">
    <name type="scientific">Neisseria flavescens NRL30031/H210</name>
    <dbReference type="NCBI Taxonomy" id="546264"/>
    <lineage>
        <taxon>Bacteria</taxon>
        <taxon>Pseudomonadati</taxon>
        <taxon>Pseudomonadota</taxon>
        <taxon>Betaproteobacteria</taxon>
        <taxon>Neisseriales</taxon>
        <taxon>Neisseriaceae</taxon>
        <taxon>Neisseria</taxon>
    </lineage>
</organism>
<proteinExistence type="predicted"/>
<dbReference type="Proteomes" id="UP000004457">
    <property type="component" value="Unassembled WGS sequence"/>
</dbReference>
<sequence length="61" mass="6947">MFLKNLKKAVSKQVKTPKTAQRIEQAFNEAEKSNAAFEAKKQQIIQEMRNGTRRSSGKLPI</sequence>
<protein>
    <submittedName>
        <fullName evidence="2">Uncharacterized protein</fullName>
    </submittedName>
</protein>
<feature type="coiled-coil region" evidence="1">
    <location>
        <begin position="20"/>
        <end position="47"/>
    </location>
</feature>
<comment type="caution">
    <text evidence="2">The sequence shown here is derived from an EMBL/GenBank/DDBJ whole genome shotgun (WGS) entry which is preliminary data.</text>
</comment>
<dbReference type="GeneID" id="49972098"/>